<dbReference type="Gene3D" id="3.30.460.10">
    <property type="entry name" value="Beta Polymerase, domain 2"/>
    <property type="match status" value="1"/>
</dbReference>
<evidence type="ECO:0000259" key="2">
    <source>
        <dbReference type="SMART" id="SM00954"/>
    </source>
</evidence>
<reference evidence="3 4" key="1">
    <citation type="submission" date="2019-03" db="EMBL/GenBank/DDBJ databases">
        <title>Genomic Encyclopedia of Type Strains, Phase IV (KMG-IV): sequencing the most valuable type-strain genomes for metagenomic binning, comparative biology and taxonomic classification.</title>
        <authorList>
            <person name="Goeker M."/>
        </authorList>
    </citation>
    <scope>NUCLEOTIDE SEQUENCE [LARGE SCALE GENOMIC DNA]</scope>
    <source>
        <strain evidence="3 4">DSM 24629</strain>
    </source>
</reference>
<organism evidence="3 4">
    <name type="scientific">Natranaerovirga pectinivora</name>
    <dbReference type="NCBI Taxonomy" id="682400"/>
    <lineage>
        <taxon>Bacteria</taxon>
        <taxon>Bacillati</taxon>
        <taxon>Bacillota</taxon>
        <taxon>Clostridia</taxon>
        <taxon>Lachnospirales</taxon>
        <taxon>Natranaerovirgaceae</taxon>
        <taxon>Natranaerovirga</taxon>
    </lineage>
</organism>
<keyword evidence="4" id="KW-1185">Reference proteome</keyword>
<evidence type="ECO:0000256" key="1">
    <source>
        <dbReference type="ARBA" id="ARBA00004976"/>
    </source>
</evidence>
<dbReference type="OrthoDB" id="1694513at2"/>
<sequence length="455" mass="53349">MNENKLELFSLTEGTVQILNNNQELYIKAVSEITLHLSKLFKNFDQLMDINTRIKSPSSLKEKIIRNKLYKLHKTPEEIIDNLSDLIGVLIECRFNKNEGEILEIIKHKFNEKNEMGLYYNTNIPNMFFDLSAEQPQIQKNGHKIYRIDCQYIIDNTKVNFELQIKSLVNTFWSDIEHKVIYKNNVYIPYSSYIMEMLTAIKGNLVGIDKMLQLVNDQIQDSSAHKATAQIDFNLAIAKLISDTFVAKMSESIGFTVNFKSICDLISGYIVNKYNDLPVKEAQSAFLDLVHRFNDIYGREINWEEKIYLEGEFVGEDKFCQIFGDRLISFMNTDFEWHIFFLILFQIESDSNNLESFSDFMSTLKYFYSDKLLYKELYREFPEEDADRIHSEITEVLAYTLSTAASITIIDSENEKILKLISEVITYIIINFNSYEEFLENKKAVRLMILDKWEQ</sequence>
<dbReference type="GO" id="GO:0016740">
    <property type="term" value="F:transferase activity"/>
    <property type="evidence" value="ECO:0007669"/>
    <property type="project" value="UniProtKB-KW"/>
</dbReference>
<proteinExistence type="predicted"/>
<dbReference type="Proteomes" id="UP000294902">
    <property type="component" value="Unassembled WGS sequence"/>
</dbReference>
<dbReference type="SUPFAM" id="SSF81301">
    <property type="entry name" value="Nucleotidyltransferase"/>
    <property type="match status" value="1"/>
</dbReference>
<keyword evidence="3" id="KW-0808">Transferase</keyword>
<accession>A0A4R3MH20</accession>
<dbReference type="PANTHER" id="PTHR41773">
    <property type="entry name" value="GTP PYROPHOSPHATASE-RELATED"/>
    <property type="match status" value="1"/>
</dbReference>
<dbReference type="Pfam" id="PF04607">
    <property type="entry name" value="RelA_SpoT"/>
    <property type="match status" value="1"/>
</dbReference>
<evidence type="ECO:0000313" key="3">
    <source>
        <dbReference type="EMBL" id="TCT13121.1"/>
    </source>
</evidence>
<dbReference type="AlphaFoldDB" id="A0A4R3MH20"/>
<dbReference type="RefSeq" id="WP_132253446.1">
    <property type="nucleotide sequence ID" value="NZ_SMAL01000009.1"/>
</dbReference>
<dbReference type="SMART" id="SM00954">
    <property type="entry name" value="RelA_SpoT"/>
    <property type="match status" value="1"/>
</dbReference>
<dbReference type="EMBL" id="SMAL01000009">
    <property type="protein sequence ID" value="TCT13121.1"/>
    <property type="molecule type" value="Genomic_DNA"/>
</dbReference>
<name>A0A4R3MH20_9FIRM</name>
<evidence type="ECO:0000313" key="4">
    <source>
        <dbReference type="Proteomes" id="UP000294902"/>
    </source>
</evidence>
<comment type="pathway">
    <text evidence="1">Purine metabolism; ppGpp biosynthesis; ppGpp from GTP: step 1/2.</text>
</comment>
<dbReference type="UniPathway" id="UPA00908">
    <property type="reaction ID" value="UER00884"/>
</dbReference>
<dbReference type="GO" id="GO:0015970">
    <property type="term" value="P:guanosine tetraphosphate biosynthetic process"/>
    <property type="evidence" value="ECO:0007669"/>
    <property type="project" value="UniProtKB-UniPathway"/>
</dbReference>
<dbReference type="PANTHER" id="PTHR41773:SF1">
    <property type="entry name" value="RELA_SPOT DOMAIN-CONTAINING PROTEIN"/>
    <property type="match status" value="1"/>
</dbReference>
<dbReference type="InterPro" id="IPR043519">
    <property type="entry name" value="NT_sf"/>
</dbReference>
<feature type="domain" description="RelA/SpoT" evidence="2">
    <location>
        <begin position="52"/>
        <end position="188"/>
    </location>
</feature>
<comment type="caution">
    <text evidence="3">The sequence shown here is derived from an EMBL/GenBank/DDBJ whole genome shotgun (WGS) entry which is preliminary data.</text>
</comment>
<gene>
    <name evidence="3" type="ORF">EDC18_10984</name>
</gene>
<protein>
    <submittedName>
        <fullName evidence="3">PpGpp synthetase/RelA/SpoT-type nucleotidyltransferase</fullName>
    </submittedName>
</protein>
<dbReference type="InterPro" id="IPR007685">
    <property type="entry name" value="RelA_SpoT"/>
</dbReference>